<dbReference type="Proteomes" id="UP000028933">
    <property type="component" value="Chromosome"/>
</dbReference>
<sequence length="153" mass="17503">MKKILLTTLAIGLLVSCRKDDENNNNNDAVSITGTWKIVKTEIVSGKDKQKVLETKIPNDCEKKSTFEYTADGKYNILQYDYFNGACNIDEQSSISYTYNSTTKKLAIKYSEAEVYEANVEQLTKNKLQALGEYDGDYDKDGTKDYERIYLER</sequence>
<organism evidence="2 3">
    <name type="scientific">Elizabethkingia anophelis NUHP1</name>
    <dbReference type="NCBI Taxonomy" id="1338011"/>
    <lineage>
        <taxon>Bacteria</taxon>
        <taxon>Pseudomonadati</taxon>
        <taxon>Bacteroidota</taxon>
        <taxon>Flavobacteriia</taxon>
        <taxon>Flavobacteriales</taxon>
        <taxon>Weeksellaceae</taxon>
        <taxon>Elizabethkingia</taxon>
    </lineage>
</organism>
<dbReference type="eggNOG" id="ENOG5033BIA">
    <property type="taxonomic scope" value="Bacteria"/>
</dbReference>
<dbReference type="AlphaFoldDB" id="A0A077EHR5"/>
<dbReference type="HOGENOM" id="CLU_1728109_0_0_10"/>
<dbReference type="RefSeq" id="WP_009084462.1">
    <property type="nucleotide sequence ID" value="NZ_CP007547.1"/>
</dbReference>
<protein>
    <recommendedName>
        <fullName evidence="1">Lipocalin-like domain-containing protein</fullName>
    </recommendedName>
</protein>
<proteinExistence type="predicted"/>
<dbReference type="GeneID" id="56683036"/>
<dbReference type="PROSITE" id="PS51257">
    <property type="entry name" value="PROKAR_LIPOPROTEIN"/>
    <property type="match status" value="1"/>
</dbReference>
<feature type="domain" description="Lipocalin-like" evidence="1">
    <location>
        <begin position="32"/>
        <end position="129"/>
    </location>
</feature>
<evidence type="ECO:0000313" key="3">
    <source>
        <dbReference type="Proteomes" id="UP000028933"/>
    </source>
</evidence>
<evidence type="ECO:0000313" key="2">
    <source>
        <dbReference type="EMBL" id="AIL45734.1"/>
    </source>
</evidence>
<gene>
    <name evidence="2" type="ORF">BD94_1959</name>
</gene>
<dbReference type="EMBL" id="CP007547">
    <property type="protein sequence ID" value="AIL45734.1"/>
    <property type="molecule type" value="Genomic_DNA"/>
</dbReference>
<dbReference type="InterPro" id="IPR024311">
    <property type="entry name" value="Lipocalin-like"/>
</dbReference>
<reference evidence="2" key="1">
    <citation type="journal article" date="2013" name="Lancet">
        <title>First case of E anophelis outbreak in an intensive-care unit.</title>
        <authorList>
            <person name="Teo J."/>
            <person name="Tan S.Y."/>
            <person name="Tay M."/>
            <person name="Ding Y."/>
            <person name="Kjelleberg S."/>
            <person name="Givskov M."/>
            <person name="Lin R.T."/>
            <person name="Yang L."/>
        </authorList>
    </citation>
    <scope>NUCLEOTIDE SEQUENCE [LARGE SCALE GENOMIC DNA]</scope>
    <source>
        <strain evidence="2">NUHP1</strain>
    </source>
</reference>
<dbReference type="KEGG" id="eao:BD94_1959"/>
<dbReference type="Pfam" id="PF13648">
    <property type="entry name" value="Lipocalin_4"/>
    <property type="match status" value="1"/>
</dbReference>
<accession>A0A077EHR5</accession>
<name>A0A077EHR5_9FLAO</name>
<dbReference type="STRING" id="1338011.BD94_1959"/>
<reference evidence="2" key="2">
    <citation type="journal article" date="2015" name="Genome Biol. Evol.">
        <title>Complete Genome Sequence and Transcriptomic Analysis of the Novel Pathogen Elizabethkingia anophelis in Response to Oxidative Stress.</title>
        <authorList>
            <person name="Li Y."/>
            <person name="Liu Y."/>
            <person name="Chew S.C."/>
            <person name="Tay M."/>
            <person name="Salido M.M."/>
            <person name="Teo J."/>
            <person name="Lauro F.M."/>
            <person name="Givskov M."/>
            <person name="Yang L."/>
        </authorList>
    </citation>
    <scope>NUCLEOTIDE SEQUENCE</scope>
    <source>
        <strain evidence="2">NUHP1</strain>
    </source>
</reference>
<evidence type="ECO:0000259" key="1">
    <source>
        <dbReference type="Pfam" id="PF13648"/>
    </source>
</evidence>